<dbReference type="GO" id="GO:0048731">
    <property type="term" value="P:system development"/>
    <property type="evidence" value="ECO:0007669"/>
    <property type="project" value="UniProtKB-ARBA"/>
</dbReference>
<feature type="compositionally biased region" description="Basic and acidic residues" evidence="7">
    <location>
        <begin position="615"/>
        <end position="625"/>
    </location>
</feature>
<evidence type="ECO:0000256" key="6">
    <source>
        <dbReference type="PROSITE-ProRule" id="PRU01355"/>
    </source>
</evidence>
<keyword evidence="3 5" id="KW-1015">Disulfide bond</keyword>
<feature type="region of interest" description="Disordered" evidence="7">
    <location>
        <begin position="594"/>
        <end position="649"/>
    </location>
</feature>
<feature type="domain" description="EMI" evidence="8">
    <location>
        <begin position="236"/>
        <end position="313"/>
    </location>
</feature>
<dbReference type="GO" id="GO:0005886">
    <property type="term" value="C:plasma membrane"/>
    <property type="evidence" value="ECO:0007669"/>
    <property type="project" value="TreeGrafter"/>
</dbReference>
<name>A0AAW1UBA6_9CUCU</name>
<evidence type="ECO:0000256" key="5">
    <source>
        <dbReference type="PIRSR" id="PIRSR601548-4"/>
    </source>
</evidence>
<comment type="caution">
    <text evidence="9">The sequence shown here is derived from an EMBL/GenBank/DDBJ whole genome shotgun (WGS) entry which is preliminary data.</text>
</comment>
<evidence type="ECO:0000256" key="4">
    <source>
        <dbReference type="ARBA" id="ARBA00023180"/>
    </source>
</evidence>
<sequence length="649" mass="74911">MDEYFGYARQLTSTKSPVRSFISNNPTITRFFEFAGVHLYHFMILDELLYENNVFTYEKNNFKYFVSTLLQFQLYRSMCRAAGQYDQNNPSYPLHKCDIYRSKEAGKILKQLMEKGSSLSWRETLFQATGESRLDGSAMRDYFRPLEEWLRSENLRTQEYVGWVYDGDYCKQSIETAGLQVYGGFYNTSKSNFSSMFLVIVLIDTSIDLVDCSTGMLIRLWILKIIIDVALCELTGDNICEVEESYPVNVTEYSWRNATVRNYKWCMGFPPRCSFYTFKRVRVPNVVEKNETRIVKKCCTGYAVNSKHDGCVQCKKCHYGTCGEEGKCICNAGFKGDQCGEACEATRWGIDCQFQCLCEKGNCDPRSGRCDCPSGWFGTRCELLCLEGFYGKHCMHRCNCGERELCSSQTGECATRSTHRQEHQSTRAIHYLTEDILNFTRMIDKQKSTPSLKKYHTFDMELNTNKPFHPKITTNQIINVNENWKPNSSNTTESNISKFKDTKSKTTKQLTTIKKKNYELNRKISETNTNDDYIDSTTEASAEIEHSIEHLPMLNENESLEGKDSIELTKNIQRQQNKNDNSKIVNGVIQLATKESRSSVTSRNEENASKNTQSNDKKYKEKENSKNLNQNWKKLEKTTVSNSKVKNYT</sequence>
<evidence type="ECO:0000256" key="3">
    <source>
        <dbReference type="ARBA" id="ARBA00023157"/>
    </source>
</evidence>
<evidence type="ECO:0000256" key="7">
    <source>
        <dbReference type="SAM" id="MobiDB-lite"/>
    </source>
</evidence>
<dbReference type="EMBL" id="JARQZJ010000067">
    <property type="protein sequence ID" value="KAK9881007.1"/>
    <property type="molecule type" value="Genomic_DNA"/>
</dbReference>
<dbReference type="GO" id="GO:0048513">
    <property type="term" value="P:animal organ development"/>
    <property type="evidence" value="ECO:0007669"/>
    <property type="project" value="UniProtKB-ARBA"/>
</dbReference>
<dbReference type="GO" id="GO:0008237">
    <property type="term" value="F:metallopeptidase activity"/>
    <property type="evidence" value="ECO:0007669"/>
    <property type="project" value="InterPro"/>
</dbReference>
<evidence type="ECO:0000256" key="1">
    <source>
        <dbReference type="ARBA" id="ARBA00008139"/>
    </source>
</evidence>
<dbReference type="SMART" id="SM00181">
    <property type="entry name" value="EGF"/>
    <property type="match status" value="2"/>
</dbReference>
<keyword evidence="2" id="KW-0732">Signal</keyword>
<dbReference type="GO" id="GO:0006508">
    <property type="term" value="P:proteolysis"/>
    <property type="evidence" value="ECO:0007669"/>
    <property type="project" value="InterPro"/>
</dbReference>
<dbReference type="Gene3D" id="2.170.300.10">
    <property type="entry name" value="Tie2 ligand-binding domain superfamily"/>
    <property type="match status" value="1"/>
</dbReference>
<comment type="caution">
    <text evidence="6">Lacks conserved residue(s) required for the propagation of feature annotation.</text>
</comment>
<dbReference type="InterPro" id="IPR000742">
    <property type="entry name" value="EGF"/>
</dbReference>
<dbReference type="InterPro" id="IPR001548">
    <property type="entry name" value="Peptidase_M2"/>
</dbReference>
<evidence type="ECO:0000313" key="9">
    <source>
        <dbReference type="EMBL" id="KAK9881007.1"/>
    </source>
</evidence>
<dbReference type="PROSITE" id="PS51041">
    <property type="entry name" value="EMI"/>
    <property type="match status" value="1"/>
</dbReference>
<feature type="disulfide bond" evidence="5 6">
    <location>
        <begin position="79"/>
        <end position="97"/>
    </location>
</feature>
<keyword evidence="4" id="KW-0325">Glycoprotein</keyword>
<dbReference type="SUPFAM" id="SSF55486">
    <property type="entry name" value="Metalloproteases ('zincins'), catalytic domain"/>
    <property type="match status" value="1"/>
</dbReference>
<dbReference type="PROSITE" id="PS52011">
    <property type="entry name" value="PEPTIDASE_M2"/>
    <property type="match status" value="1"/>
</dbReference>
<reference evidence="9 10" key="1">
    <citation type="submission" date="2023-03" db="EMBL/GenBank/DDBJ databases">
        <title>Genome insight into feeding habits of ladybird beetles.</title>
        <authorList>
            <person name="Li H.-S."/>
            <person name="Huang Y.-H."/>
            <person name="Pang H."/>
        </authorList>
    </citation>
    <scope>NUCLEOTIDE SEQUENCE [LARGE SCALE GENOMIC DNA]</scope>
    <source>
        <strain evidence="9">SYSU_2023b</strain>
        <tissue evidence="9">Whole body</tissue>
    </source>
</reference>
<dbReference type="PANTHER" id="PTHR10514:SF40">
    <property type="entry name" value="ANGIOTENSIN-CONVERTING ENZYME"/>
    <property type="match status" value="1"/>
</dbReference>
<keyword evidence="10" id="KW-1185">Reference proteome</keyword>
<evidence type="ECO:0000256" key="2">
    <source>
        <dbReference type="ARBA" id="ARBA00022729"/>
    </source>
</evidence>
<dbReference type="CDD" id="cd00055">
    <property type="entry name" value="EGF_Lam"/>
    <property type="match status" value="1"/>
</dbReference>
<evidence type="ECO:0000313" key="10">
    <source>
        <dbReference type="Proteomes" id="UP001431783"/>
    </source>
</evidence>
<dbReference type="PROSITE" id="PS00022">
    <property type="entry name" value="EGF_1"/>
    <property type="match status" value="1"/>
</dbReference>
<dbReference type="Pfam" id="PF01401">
    <property type="entry name" value="Peptidase_M2"/>
    <property type="match status" value="1"/>
</dbReference>
<proteinExistence type="inferred from homology"/>
<organism evidence="9 10">
    <name type="scientific">Henosepilachna vigintioctopunctata</name>
    <dbReference type="NCBI Taxonomy" id="420089"/>
    <lineage>
        <taxon>Eukaryota</taxon>
        <taxon>Metazoa</taxon>
        <taxon>Ecdysozoa</taxon>
        <taxon>Arthropoda</taxon>
        <taxon>Hexapoda</taxon>
        <taxon>Insecta</taxon>
        <taxon>Pterygota</taxon>
        <taxon>Neoptera</taxon>
        <taxon>Endopterygota</taxon>
        <taxon>Coleoptera</taxon>
        <taxon>Polyphaga</taxon>
        <taxon>Cucujiformia</taxon>
        <taxon>Coccinelloidea</taxon>
        <taxon>Coccinellidae</taxon>
        <taxon>Epilachninae</taxon>
        <taxon>Epilachnini</taxon>
        <taxon>Henosepilachna</taxon>
    </lineage>
</organism>
<dbReference type="InterPro" id="IPR011489">
    <property type="entry name" value="EMI_domain"/>
</dbReference>
<protein>
    <recommendedName>
        <fullName evidence="8">EMI domain-containing protein</fullName>
    </recommendedName>
</protein>
<dbReference type="Proteomes" id="UP001431783">
    <property type="component" value="Unassembled WGS sequence"/>
</dbReference>
<dbReference type="GO" id="GO:0008241">
    <property type="term" value="F:peptidyl-dipeptidase activity"/>
    <property type="evidence" value="ECO:0007669"/>
    <property type="project" value="InterPro"/>
</dbReference>
<dbReference type="AlphaFoldDB" id="A0AAW1UBA6"/>
<feature type="compositionally biased region" description="Polar residues" evidence="7">
    <location>
        <begin position="626"/>
        <end position="649"/>
    </location>
</feature>
<gene>
    <name evidence="9" type="ORF">WA026_014350</name>
</gene>
<dbReference type="PANTHER" id="PTHR10514">
    <property type="entry name" value="ANGIOTENSIN-CONVERTING ENZYME"/>
    <property type="match status" value="1"/>
</dbReference>
<comment type="similarity">
    <text evidence="1 6">Belongs to the peptidase M2 family.</text>
</comment>
<dbReference type="InterPro" id="IPR002049">
    <property type="entry name" value="LE_dom"/>
</dbReference>
<evidence type="ECO:0000259" key="8">
    <source>
        <dbReference type="PROSITE" id="PS51041"/>
    </source>
</evidence>
<accession>A0AAW1UBA6</accession>